<keyword evidence="1" id="KW-0175">Coiled coil</keyword>
<dbReference type="PANTHER" id="PTHR34547:SF1">
    <property type="entry name" value="YACP-LIKE NYN DOMAIN PROTEIN"/>
    <property type="match status" value="1"/>
</dbReference>
<feature type="coiled-coil region" evidence="1">
    <location>
        <begin position="136"/>
        <end position="241"/>
    </location>
</feature>
<evidence type="ECO:0000256" key="1">
    <source>
        <dbReference type="SAM" id="Coils"/>
    </source>
</evidence>
<dbReference type="PANTHER" id="PTHR34547">
    <property type="entry name" value="YACP-LIKE NYN DOMAIN PROTEIN"/>
    <property type="match status" value="1"/>
</dbReference>
<evidence type="ECO:0000313" key="3">
    <source>
        <dbReference type="Proteomes" id="UP001241926"/>
    </source>
</evidence>
<protein>
    <submittedName>
        <fullName evidence="2">NYN domain-containing protein</fullName>
    </submittedName>
</protein>
<dbReference type="Proteomes" id="UP001241926">
    <property type="component" value="Unassembled WGS sequence"/>
</dbReference>
<dbReference type="RefSeq" id="WP_093718577.1">
    <property type="nucleotide sequence ID" value="NZ_JASJUS010000024.1"/>
</dbReference>
<reference evidence="2 3" key="1">
    <citation type="submission" date="2023-05" db="EMBL/GenBank/DDBJ databases">
        <title>Streptomyces fuscus sp. nov., a brown-black pigment producing actinomyces isolated from dry sand of Sea duck farm.</title>
        <authorList>
            <person name="Xie J."/>
            <person name="Shen N."/>
        </authorList>
    </citation>
    <scope>NUCLEOTIDE SEQUENCE [LARGE SCALE GENOMIC DNA]</scope>
    <source>
        <strain evidence="2 3">GXMU-J15</strain>
    </source>
</reference>
<dbReference type="EMBL" id="JASJUS010000024">
    <property type="protein sequence ID" value="MDL2079569.1"/>
    <property type="molecule type" value="Genomic_DNA"/>
</dbReference>
<organism evidence="2 3">
    <name type="scientific">Streptomyces fuscus</name>
    <dbReference type="NCBI Taxonomy" id="3048495"/>
    <lineage>
        <taxon>Bacteria</taxon>
        <taxon>Bacillati</taxon>
        <taxon>Actinomycetota</taxon>
        <taxon>Actinomycetes</taxon>
        <taxon>Kitasatosporales</taxon>
        <taxon>Streptomycetaceae</taxon>
        <taxon>Streptomyces</taxon>
    </lineage>
</organism>
<sequence>MVETAGGGPGDGAAEVLDRPLPEGVRKRVVQIVSDGFGQLTIGELPAQLRQYARFAPNRRAKFAGNAMAAALETDPLFRQRIGEKLREAQPELAGALDSGSPPPAADPLDVAAAAYVLRPTDWVKLVTAAGEEAQRAHAERADEESRAELERLRAELAQAREQVRTETERLRTELDAARKEAESLHRKLRAAQSDVKRGEAALRKAQGEIEAVRAEAHGQVSAAESETRRLKSRLGEAEAALEATRKAAREGRSVEDMRVRLLLDTLLDATQGLRRELALPPVSVRPAETVDAVEPGRMTPKDIAARALSENDPAILDQLLALPQAHLVVDGYNVTKTGYPQMPLEKQRLRLLGQLSQLAAQTGAEVTCVFDGAELAAPVLLAPPRGVRVLFSKPGVTADELIRQLVRAEPPGRPVIVVSTDREVADGIARAGARPVASAVLLKRLS</sequence>
<name>A0ABT7J3Y0_9ACTN</name>
<dbReference type="InterPro" id="IPR010298">
    <property type="entry name" value="YacP-like"/>
</dbReference>
<evidence type="ECO:0000313" key="2">
    <source>
        <dbReference type="EMBL" id="MDL2079569.1"/>
    </source>
</evidence>
<keyword evidence="3" id="KW-1185">Reference proteome</keyword>
<comment type="caution">
    <text evidence="2">The sequence shown here is derived from an EMBL/GenBank/DDBJ whole genome shotgun (WGS) entry which is preliminary data.</text>
</comment>
<gene>
    <name evidence="2" type="ORF">QNN03_24295</name>
</gene>
<dbReference type="Pfam" id="PF05991">
    <property type="entry name" value="NYN_YacP"/>
    <property type="match status" value="1"/>
</dbReference>
<accession>A0ABT7J3Y0</accession>
<proteinExistence type="predicted"/>